<keyword evidence="2" id="KW-1185">Reference proteome</keyword>
<comment type="caution">
    <text evidence="1">The sequence shown here is derived from an EMBL/GenBank/DDBJ whole genome shotgun (WGS) entry which is preliminary data.</text>
</comment>
<protein>
    <submittedName>
        <fullName evidence="1">Uncharacterized protein</fullName>
    </submittedName>
</protein>
<reference evidence="1 2" key="1">
    <citation type="submission" date="2024-06" db="EMBL/GenBank/DDBJ databases">
        <title>The draft genome of Grus japonensis, version 3.</title>
        <authorList>
            <person name="Nabeshima K."/>
            <person name="Suzuki S."/>
            <person name="Onuma M."/>
        </authorList>
    </citation>
    <scope>NUCLEOTIDE SEQUENCE [LARGE SCALE GENOMIC DNA]</scope>
    <source>
        <strain evidence="1 2">451A</strain>
    </source>
</reference>
<evidence type="ECO:0000313" key="1">
    <source>
        <dbReference type="EMBL" id="GAB0194748.1"/>
    </source>
</evidence>
<accession>A0ABC9XAP2</accession>
<dbReference type="EMBL" id="BAAFJT010000011">
    <property type="protein sequence ID" value="GAB0194748.1"/>
    <property type="molecule type" value="Genomic_DNA"/>
</dbReference>
<evidence type="ECO:0000313" key="2">
    <source>
        <dbReference type="Proteomes" id="UP001623348"/>
    </source>
</evidence>
<gene>
    <name evidence="1" type="ORF">GRJ2_001940100</name>
</gene>
<dbReference type="AlphaFoldDB" id="A0ABC9XAP2"/>
<name>A0ABC9XAP2_GRUJA</name>
<organism evidence="1 2">
    <name type="scientific">Grus japonensis</name>
    <name type="common">Japanese crane</name>
    <name type="synonym">Red-crowned crane</name>
    <dbReference type="NCBI Taxonomy" id="30415"/>
    <lineage>
        <taxon>Eukaryota</taxon>
        <taxon>Metazoa</taxon>
        <taxon>Chordata</taxon>
        <taxon>Craniata</taxon>
        <taxon>Vertebrata</taxon>
        <taxon>Euteleostomi</taxon>
        <taxon>Archelosauria</taxon>
        <taxon>Archosauria</taxon>
        <taxon>Dinosauria</taxon>
        <taxon>Saurischia</taxon>
        <taxon>Theropoda</taxon>
        <taxon>Coelurosauria</taxon>
        <taxon>Aves</taxon>
        <taxon>Neognathae</taxon>
        <taxon>Neoaves</taxon>
        <taxon>Gruiformes</taxon>
        <taxon>Gruidae</taxon>
        <taxon>Grus</taxon>
    </lineage>
</organism>
<dbReference type="Proteomes" id="UP001623348">
    <property type="component" value="Unassembled WGS sequence"/>
</dbReference>
<sequence>MAVLLHALLNVFIAKDPGPVAQASLGLKGPQWALPELSGKDLGIGHGDGDGSSTVMVLSKESWLPLVWGLWSSLRWAPPGEERQGPQQPGDRKTPRIYIAAHPQEVYRADTTDTYRAAILPLSHFGSAAVATPNDTEFHSSRVRFLFGFERGECPGERQEHLCPGALLLGREVLSEPLLGNRGL</sequence>
<proteinExistence type="predicted"/>